<evidence type="ECO:0000313" key="3">
    <source>
        <dbReference type="EMBL" id="MBF4764377.1"/>
    </source>
</evidence>
<dbReference type="Pfam" id="PF00501">
    <property type="entry name" value="AMP-binding"/>
    <property type="match status" value="1"/>
</dbReference>
<dbReference type="PANTHER" id="PTHR43767:SF1">
    <property type="entry name" value="NONRIBOSOMAL PEPTIDE SYNTHASE PES1 (EUROFUNG)-RELATED"/>
    <property type="match status" value="1"/>
</dbReference>
<dbReference type="InterPro" id="IPR050237">
    <property type="entry name" value="ATP-dep_AMP-bd_enzyme"/>
</dbReference>
<comment type="caution">
    <text evidence="3">The sequence shown here is derived from an EMBL/GenBank/DDBJ whole genome shotgun (WGS) entry which is preliminary data.</text>
</comment>
<proteinExistence type="predicted"/>
<keyword evidence="4" id="KW-1185">Reference proteome</keyword>
<dbReference type="Gene3D" id="3.30.300.30">
    <property type="match status" value="1"/>
</dbReference>
<feature type="domain" description="AMP-binding enzyme C-terminal" evidence="2">
    <location>
        <begin position="439"/>
        <end position="514"/>
    </location>
</feature>
<evidence type="ECO:0000259" key="2">
    <source>
        <dbReference type="Pfam" id="PF13193"/>
    </source>
</evidence>
<dbReference type="InterPro" id="IPR020845">
    <property type="entry name" value="AMP-binding_CS"/>
</dbReference>
<dbReference type="GO" id="GO:0016878">
    <property type="term" value="F:acid-thiol ligase activity"/>
    <property type="evidence" value="ECO:0007669"/>
    <property type="project" value="UniProtKB-ARBA"/>
</dbReference>
<dbReference type="Gene3D" id="3.40.50.12780">
    <property type="entry name" value="N-terminal domain of ligase-like"/>
    <property type="match status" value="1"/>
</dbReference>
<dbReference type="Proteomes" id="UP000640489">
    <property type="component" value="Unassembled WGS sequence"/>
</dbReference>
<dbReference type="InterPro" id="IPR000873">
    <property type="entry name" value="AMP-dep_synth/lig_dom"/>
</dbReference>
<accession>A0A930VGY3</accession>
<protein>
    <submittedName>
        <fullName evidence="3">AMP-binding protein</fullName>
    </submittedName>
</protein>
<gene>
    <name evidence="3" type="ORF">ISU07_14685</name>
</gene>
<evidence type="ECO:0000259" key="1">
    <source>
        <dbReference type="Pfam" id="PF00501"/>
    </source>
</evidence>
<dbReference type="PROSITE" id="PS00455">
    <property type="entry name" value="AMP_BINDING"/>
    <property type="match status" value="1"/>
</dbReference>
<dbReference type="InterPro" id="IPR045851">
    <property type="entry name" value="AMP-bd_C_sf"/>
</dbReference>
<dbReference type="PANTHER" id="PTHR43767">
    <property type="entry name" value="LONG-CHAIN-FATTY-ACID--COA LIGASE"/>
    <property type="match status" value="1"/>
</dbReference>
<sequence length="532" mass="57976">MTRRRAVNLAHLLTQTARRVPDLDAVVHGETRWTWRELDRRVTLLAAELRRRGVTPGSCVLVDGPNHPEFIQALFAIWRAGAVVAPVNARLHDSEIVSIASVCRPVAVVAHTSATSHVAAILASREVEAGVIVWGERGPSSISRISADSREESAYDFTSEHGGNVKVWDGDPAWYFFTSGTSGVPKAAILSHDQLGFVVTNHLADLMPTTDETHVSLVVAPLSHGAGVHLLPQVARGATTLLPTSASLSPDEVWALVERERVTNMFTVPTIVKLLVDSPAARQAQIDSLNYVIYAGAPMPMVDQQRALDVLGDVLVQYYGLAEVTGNITVLPGRLHHRPTPAGVDFGSCGYPRTGMQVSIQDDFGEELPPSSTGEICVAGPGVFQGYLDNPDANRAAFRDGWFRTGDVGFVDEEGFLYITGRLSDMYISGGSNVHPRDIEEKLLNHPDVHEAVVFGVPDVKWGEVGVAVCVIDPAASGIEPEHLREWLEARMSRYKVPKSIVFWPELPRSGYGKVQRRTIRDLYLLDSEANA</sequence>
<name>A0A930VGY3_9ACTN</name>
<dbReference type="SUPFAM" id="SSF56801">
    <property type="entry name" value="Acetyl-CoA synthetase-like"/>
    <property type="match status" value="1"/>
</dbReference>
<reference evidence="3" key="1">
    <citation type="submission" date="2020-11" db="EMBL/GenBank/DDBJ databases">
        <title>Nocardioides sp. nov., isolated from Soil of Cynanchum wilfordii Hemsley rhizosphere.</title>
        <authorList>
            <person name="Lee J.-S."/>
            <person name="Suh M.K."/>
            <person name="Kim J.-S."/>
        </authorList>
    </citation>
    <scope>NUCLEOTIDE SEQUENCE</scope>
    <source>
        <strain evidence="3">KCTC 19275</strain>
    </source>
</reference>
<dbReference type="Pfam" id="PF13193">
    <property type="entry name" value="AMP-binding_C"/>
    <property type="match status" value="1"/>
</dbReference>
<feature type="domain" description="AMP-dependent synthetase/ligase" evidence="1">
    <location>
        <begin position="14"/>
        <end position="388"/>
    </location>
</feature>
<dbReference type="InterPro" id="IPR025110">
    <property type="entry name" value="AMP-bd_C"/>
</dbReference>
<dbReference type="RefSeq" id="WP_194707571.1">
    <property type="nucleotide sequence ID" value="NZ_JADKPN010000009.1"/>
</dbReference>
<dbReference type="InterPro" id="IPR042099">
    <property type="entry name" value="ANL_N_sf"/>
</dbReference>
<dbReference type="EMBL" id="JADKPN010000009">
    <property type="protein sequence ID" value="MBF4764377.1"/>
    <property type="molecule type" value="Genomic_DNA"/>
</dbReference>
<dbReference type="AlphaFoldDB" id="A0A930VGY3"/>
<organism evidence="3 4">
    <name type="scientific">Nocardioides islandensis</name>
    <dbReference type="NCBI Taxonomy" id="433663"/>
    <lineage>
        <taxon>Bacteria</taxon>
        <taxon>Bacillati</taxon>
        <taxon>Actinomycetota</taxon>
        <taxon>Actinomycetes</taxon>
        <taxon>Propionibacteriales</taxon>
        <taxon>Nocardioidaceae</taxon>
        <taxon>Nocardioides</taxon>
    </lineage>
</organism>
<evidence type="ECO:0000313" key="4">
    <source>
        <dbReference type="Proteomes" id="UP000640489"/>
    </source>
</evidence>